<dbReference type="CDD" id="cd00275">
    <property type="entry name" value="C2_PLC_like"/>
    <property type="match status" value="1"/>
</dbReference>
<evidence type="ECO:0000256" key="2">
    <source>
        <dbReference type="ARBA" id="ARBA00022801"/>
    </source>
</evidence>
<dbReference type="CDD" id="cd08558">
    <property type="entry name" value="PI-PLCc_eukaryota"/>
    <property type="match status" value="1"/>
</dbReference>
<dbReference type="InterPro" id="IPR018247">
    <property type="entry name" value="EF_Hand_1_Ca_BS"/>
</dbReference>
<dbReference type="GO" id="GO:0005509">
    <property type="term" value="F:calcium ion binding"/>
    <property type="evidence" value="ECO:0007669"/>
    <property type="project" value="InterPro"/>
</dbReference>
<reference evidence="9" key="1">
    <citation type="journal article" date="2019" name="MBio">
        <title>Virus Genomes from Deep Sea Sediments Expand the Ocean Megavirome and Support Independent Origins of Viral Gigantism.</title>
        <authorList>
            <person name="Backstrom D."/>
            <person name="Yutin N."/>
            <person name="Jorgensen S.L."/>
            <person name="Dharamshi J."/>
            <person name="Homa F."/>
            <person name="Zaremba-Niedwiedzka K."/>
            <person name="Spang A."/>
            <person name="Wolf Y.I."/>
            <person name="Koonin E.V."/>
            <person name="Ettema T.J."/>
        </authorList>
    </citation>
    <scope>NUCLEOTIDE SEQUENCE</scope>
</reference>
<keyword evidence="4" id="KW-0443">Lipid metabolism</keyword>
<dbReference type="EC" id="3.1.4.11" evidence="1"/>
<evidence type="ECO:0000313" key="9">
    <source>
        <dbReference type="EMBL" id="QBK89567.1"/>
    </source>
</evidence>
<dbReference type="Pfam" id="PF00387">
    <property type="entry name" value="PI-PLC-Y"/>
    <property type="match status" value="1"/>
</dbReference>
<dbReference type="InterPro" id="IPR001711">
    <property type="entry name" value="PLipase_C_Pinositol-sp_Y"/>
</dbReference>
<dbReference type="PROSITE" id="PS50004">
    <property type="entry name" value="C2"/>
    <property type="match status" value="1"/>
</dbReference>
<feature type="domain" description="C2" evidence="6">
    <location>
        <begin position="427"/>
        <end position="557"/>
    </location>
</feature>
<dbReference type="SMART" id="SM00148">
    <property type="entry name" value="PLCXc"/>
    <property type="match status" value="1"/>
</dbReference>
<dbReference type="Gene3D" id="2.60.40.150">
    <property type="entry name" value="C2 domain"/>
    <property type="match status" value="1"/>
</dbReference>
<accession>A0A481Z1H5</accession>
<name>A0A481Z1H5_9VIRU</name>
<evidence type="ECO:0000256" key="1">
    <source>
        <dbReference type="ARBA" id="ARBA00012368"/>
    </source>
</evidence>
<dbReference type="EMBL" id="MK500428">
    <property type="protein sequence ID" value="QBK89567.1"/>
    <property type="molecule type" value="Genomic_DNA"/>
</dbReference>
<dbReference type="InterPro" id="IPR001192">
    <property type="entry name" value="PI-PLC_fam"/>
</dbReference>
<gene>
    <name evidence="9" type="ORF">LCPAC001_00770</name>
</gene>
<dbReference type="InterPro" id="IPR000008">
    <property type="entry name" value="C2_dom"/>
</dbReference>
<dbReference type="PROSITE" id="PS50007">
    <property type="entry name" value="PIPLC_X_DOMAIN"/>
    <property type="match status" value="1"/>
</dbReference>
<evidence type="ECO:0000256" key="4">
    <source>
        <dbReference type="ARBA" id="ARBA00023098"/>
    </source>
</evidence>
<evidence type="ECO:0000256" key="3">
    <source>
        <dbReference type="ARBA" id="ARBA00022963"/>
    </source>
</evidence>
<feature type="domain" description="PI-PLC Y-box" evidence="7">
    <location>
        <begin position="332"/>
        <end position="433"/>
    </location>
</feature>
<dbReference type="InterPro" id="IPR011992">
    <property type="entry name" value="EF-hand-dom_pair"/>
</dbReference>
<dbReference type="PRINTS" id="PR00390">
    <property type="entry name" value="PHPHLIPASEC"/>
</dbReference>
<dbReference type="InterPro" id="IPR000909">
    <property type="entry name" value="PLipase_C_PInositol-sp_X_dom"/>
</dbReference>
<dbReference type="CDD" id="cd15898">
    <property type="entry name" value="EFh_PI-PLC"/>
    <property type="match status" value="1"/>
</dbReference>
<proteinExistence type="predicted"/>
<dbReference type="SUPFAM" id="SSF51695">
    <property type="entry name" value="PLC-like phosphodiesterases"/>
    <property type="match status" value="1"/>
</dbReference>
<dbReference type="InterPro" id="IPR002048">
    <property type="entry name" value="EF_hand_dom"/>
</dbReference>
<dbReference type="GO" id="GO:0016042">
    <property type="term" value="P:lipid catabolic process"/>
    <property type="evidence" value="ECO:0007669"/>
    <property type="project" value="UniProtKB-KW"/>
</dbReference>
<dbReference type="Pfam" id="PF00388">
    <property type="entry name" value="PI-PLC-X"/>
    <property type="match status" value="1"/>
</dbReference>
<sequence length="566" mass="65755">MESNDKIIIEFIKIVWPTKTSQKLNLKQVHTLFFNSNYRADLDELKSKFTQADLNGDGFLDFNEIMIFIRKMRFRPEIKCLFELITDNLISEQVLYHFLTGKQKNIITLNQCRNIIKNYYFKSLSLGINAGTEQLMSHYQFDQLMTGSLNTIGNINHKTDMSHSLSHYYISSSHNTYLEGDQLIGKSSTNQYEHVLREGCKCVELDCWDDTKNKVPIIYHGYTLTSKVTFVDVIRVINKYAFFKSPYPLILSLENHCTYKYQNKMAKILIKTFGDKLLKPTANWQKGIPRAAQFAVNKIKVLPSPDQLKNKIIIKCKITQKTDSKFAKLIYFDTVKKVDAELTNMISYGEDIIGNAQTNKIKSIKKYTTTNLVRIYPKGTRVDSSNYNPIKSWSYGCQVVALNWQNNKVEQWINRSMFRSNKEIGYRLKPKHLISNSNIPSGISILNIKLLSGRFLPKETEKDVISPYIKITVIGHKSDYNVQKSTVVVDNGLFPLWNFEFSFKMIHSYMNFVLFELYNNKTMLAYYVVKMDDIRIGYRNIPLIVVKSIPYPIKPTLFCQVEKKCI</sequence>
<dbReference type="GO" id="GO:0004435">
    <property type="term" value="F:phosphatidylinositol-4,5-bisphosphate phospholipase C activity"/>
    <property type="evidence" value="ECO:0007669"/>
    <property type="project" value="UniProtKB-EC"/>
</dbReference>
<dbReference type="PANTHER" id="PTHR10336:SF36">
    <property type="entry name" value="1-PHOSPHATIDYLINOSITOL 4,5-BISPHOSPHATE PHOSPHODIESTERASE BETA-4"/>
    <property type="match status" value="1"/>
</dbReference>
<keyword evidence="5" id="KW-0807">Transducer</keyword>
<dbReference type="Gene3D" id="3.20.20.190">
    <property type="entry name" value="Phosphatidylinositol (PI) phosphodiesterase"/>
    <property type="match status" value="1"/>
</dbReference>
<evidence type="ECO:0000259" key="6">
    <source>
        <dbReference type="PROSITE" id="PS50004"/>
    </source>
</evidence>
<dbReference type="GO" id="GO:0048015">
    <property type="term" value="P:phosphatidylinositol-mediated signaling"/>
    <property type="evidence" value="ECO:0007669"/>
    <property type="project" value="TreeGrafter"/>
</dbReference>
<feature type="domain" description="EF-hand" evidence="8">
    <location>
        <begin position="40"/>
        <end position="75"/>
    </location>
</feature>
<organism evidence="9">
    <name type="scientific">Pithovirus LCPAC001</name>
    <dbReference type="NCBI Taxonomy" id="2506585"/>
    <lineage>
        <taxon>Viruses</taxon>
        <taxon>Pithoviruses</taxon>
    </lineage>
</organism>
<evidence type="ECO:0000256" key="5">
    <source>
        <dbReference type="ARBA" id="ARBA00023224"/>
    </source>
</evidence>
<dbReference type="InterPro" id="IPR035892">
    <property type="entry name" value="C2_domain_sf"/>
</dbReference>
<dbReference type="PANTHER" id="PTHR10336">
    <property type="entry name" value="PHOSPHOINOSITIDE-SPECIFIC PHOSPHOLIPASE C FAMILY PROTEIN"/>
    <property type="match status" value="1"/>
</dbReference>
<dbReference type="Gene3D" id="1.10.238.10">
    <property type="entry name" value="EF-hand"/>
    <property type="match status" value="1"/>
</dbReference>
<dbReference type="SMART" id="SM00149">
    <property type="entry name" value="PLCYc"/>
    <property type="match status" value="1"/>
</dbReference>
<dbReference type="Pfam" id="PF00168">
    <property type="entry name" value="C2"/>
    <property type="match status" value="1"/>
</dbReference>
<dbReference type="SMART" id="SM00054">
    <property type="entry name" value="EFh"/>
    <property type="match status" value="1"/>
</dbReference>
<protein>
    <recommendedName>
        <fullName evidence="1">phosphoinositide phospholipase C</fullName>
        <ecNumber evidence="1">3.1.4.11</ecNumber>
    </recommendedName>
</protein>
<evidence type="ECO:0000259" key="7">
    <source>
        <dbReference type="PROSITE" id="PS50008"/>
    </source>
</evidence>
<dbReference type="PROSITE" id="PS50008">
    <property type="entry name" value="PIPLC_Y_DOMAIN"/>
    <property type="match status" value="1"/>
</dbReference>
<dbReference type="PROSITE" id="PS50222">
    <property type="entry name" value="EF_HAND_2"/>
    <property type="match status" value="1"/>
</dbReference>
<dbReference type="SUPFAM" id="SSF49562">
    <property type="entry name" value="C2 domain (Calcium/lipid-binding domain, CaLB)"/>
    <property type="match status" value="1"/>
</dbReference>
<evidence type="ECO:0000259" key="8">
    <source>
        <dbReference type="PROSITE" id="PS50222"/>
    </source>
</evidence>
<keyword evidence="2" id="KW-0378">Hydrolase</keyword>
<keyword evidence="3" id="KW-0442">Lipid degradation</keyword>
<dbReference type="SMART" id="SM00239">
    <property type="entry name" value="C2"/>
    <property type="match status" value="1"/>
</dbReference>
<dbReference type="InterPro" id="IPR017946">
    <property type="entry name" value="PLC-like_Pdiesterase_TIM-brl"/>
</dbReference>
<dbReference type="SUPFAM" id="SSF47473">
    <property type="entry name" value="EF-hand"/>
    <property type="match status" value="1"/>
</dbReference>
<dbReference type="PROSITE" id="PS00018">
    <property type="entry name" value="EF_HAND_1"/>
    <property type="match status" value="1"/>
</dbReference>